<gene>
    <name evidence="3" type="primary">TCAIM</name>
    <name evidence="3" type="ORF">Bhyg_16546</name>
</gene>
<keyword evidence="1" id="KW-0175">Coiled coil</keyword>
<proteinExistence type="predicted"/>
<accession>A0A9Q0MIS0</accession>
<evidence type="ECO:0000313" key="3">
    <source>
        <dbReference type="EMBL" id="KAJ6622125.1"/>
    </source>
</evidence>
<protein>
    <submittedName>
        <fullName evidence="3">T-cell activation inhibitor, mitochondrial</fullName>
    </submittedName>
</protein>
<evidence type="ECO:0000313" key="4">
    <source>
        <dbReference type="Proteomes" id="UP001151699"/>
    </source>
</evidence>
<dbReference type="PANTHER" id="PTHR31596">
    <property type="entry name" value="T-CELL ACTIVATION INHIBITOR, MITOCHONDRIAL"/>
    <property type="match status" value="1"/>
</dbReference>
<reference evidence="3" key="1">
    <citation type="submission" date="2022-07" db="EMBL/GenBank/DDBJ databases">
        <authorList>
            <person name="Trinca V."/>
            <person name="Uliana J.V.C."/>
            <person name="Torres T.T."/>
            <person name="Ward R.J."/>
            <person name="Monesi N."/>
        </authorList>
    </citation>
    <scope>NUCLEOTIDE SEQUENCE</scope>
    <source>
        <strain evidence="3">HSMRA1968</strain>
        <tissue evidence="3">Whole embryos</tissue>
    </source>
</reference>
<evidence type="ECO:0000259" key="2">
    <source>
        <dbReference type="Pfam" id="PF14688"/>
    </source>
</evidence>
<dbReference type="OrthoDB" id="4238at2759"/>
<evidence type="ECO:0000256" key="1">
    <source>
        <dbReference type="SAM" id="Coils"/>
    </source>
</evidence>
<dbReference type="GO" id="GO:0005739">
    <property type="term" value="C:mitochondrion"/>
    <property type="evidence" value="ECO:0007669"/>
    <property type="project" value="TreeGrafter"/>
</dbReference>
<keyword evidence="4" id="KW-1185">Reference proteome</keyword>
<feature type="domain" description="DUF4461" evidence="2">
    <location>
        <begin position="100"/>
        <end position="404"/>
    </location>
</feature>
<feature type="coiled-coil region" evidence="1">
    <location>
        <begin position="113"/>
        <end position="178"/>
    </location>
</feature>
<dbReference type="AlphaFoldDB" id="A0A9Q0MIS0"/>
<dbReference type="InterPro" id="IPR027986">
    <property type="entry name" value="TCAIM"/>
</dbReference>
<dbReference type="Pfam" id="PF14688">
    <property type="entry name" value="DUF4461"/>
    <property type="match status" value="1"/>
</dbReference>
<sequence>MQSHRIQTSSPRTLSFYLRDSNRKDKFKLVRIHLDQTFDVKTIIKKILESCGLSTDYVNKMKSAPLKKPLSSTGETFHGASPFSDEYEIFQRIKKTRQEKTLKLWLQANLHIAHERSDALEDLREDVEKLEKSLAKRLKLKSIQYDCGWNVEHYRGCLKSLERLANMHEKDMKQLEGRTLVFAAISGVSLEGHVMLFTGDVQRNWLDFIKNISKQDDYLKLIPSYELALSQVLREIRIARRKFMPKAQVVHYASQLTKVTTSMLDYLTFHKYPKSWPDSLKDFEIVIESEAGPLMVSPTGQFIAPSLCPGSILVDFLTNHMDEATQKMEEYKTNKYIERELHQQCITELQIKTLTKDDSVDPNKMIECLKNLIKAQLEFKNVILHITHYYSVLSDGTVCIPWDWTLE</sequence>
<organism evidence="3 4">
    <name type="scientific">Pseudolycoriella hygida</name>
    <dbReference type="NCBI Taxonomy" id="35572"/>
    <lineage>
        <taxon>Eukaryota</taxon>
        <taxon>Metazoa</taxon>
        <taxon>Ecdysozoa</taxon>
        <taxon>Arthropoda</taxon>
        <taxon>Hexapoda</taxon>
        <taxon>Insecta</taxon>
        <taxon>Pterygota</taxon>
        <taxon>Neoptera</taxon>
        <taxon>Endopterygota</taxon>
        <taxon>Diptera</taxon>
        <taxon>Nematocera</taxon>
        <taxon>Sciaroidea</taxon>
        <taxon>Sciaridae</taxon>
        <taxon>Pseudolycoriella</taxon>
    </lineage>
</organism>
<dbReference type="EMBL" id="WJQU01003796">
    <property type="protein sequence ID" value="KAJ6622125.1"/>
    <property type="molecule type" value="Genomic_DNA"/>
</dbReference>
<dbReference type="Proteomes" id="UP001151699">
    <property type="component" value="Unassembled WGS sequence"/>
</dbReference>
<dbReference type="PANTHER" id="PTHR31596:SF1">
    <property type="entry name" value="T-CELL ACTIVATION INHIBITOR, MITOCHONDRIAL"/>
    <property type="match status" value="1"/>
</dbReference>
<name>A0A9Q0MIS0_9DIPT</name>
<dbReference type="InterPro" id="IPR027989">
    <property type="entry name" value="DUF4461"/>
</dbReference>
<comment type="caution">
    <text evidence="3">The sequence shown here is derived from an EMBL/GenBank/DDBJ whole genome shotgun (WGS) entry which is preliminary data.</text>
</comment>